<dbReference type="Pfam" id="PF08447">
    <property type="entry name" value="PAS_3"/>
    <property type="match status" value="2"/>
</dbReference>
<dbReference type="SMART" id="SM00091">
    <property type="entry name" value="PAS"/>
    <property type="match status" value="2"/>
</dbReference>
<evidence type="ECO:0000256" key="1">
    <source>
        <dbReference type="ARBA" id="ARBA00000085"/>
    </source>
</evidence>
<dbReference type="PANTHER" id="PTHR41523">
    <property type="entry name" value="TWO-COMPONENT SYSTEM SENSOR PROTEIN"/>
    <property type="match status" value="1"/>
</dbReference>
<protein>
    <recommendedName>
        <fullName evidence="3">Blue-light-activated histidine kinase</fullName>
        <ecNumber evidence="2">2.7.13.3</ecNumber>
    </recommendedName>
</protein>
<feature type="domain" description="PAC" evidence="18">
    <location>
        <begin position="89"/>
        <end position="145"/>
    </location>
</feature>
<dbReference type="PROSITE" id="PS50113">
    <property type="entry name" value="PAC"/>
    <property type="match status" value="2"/>
</dbReference>
<dbReference type="SUPFAM" id="SSF55785">
    <property type="entry name" value="PYP-like sensor domain (PAS domain)"/>
    <property type="match status" value="2"/>
</dbReference>
<proteinExistence type="predicted"/>
<keyword evidence="7" id="KW-0285">Flavoprotein</keyword>
<evidence type="ECO:0000256" key="7">
    <source>
        <dbReference type="ARBA" id="ARBA00022630"/>
    </source>
</evidence>
<dbReference type="InterPro" id="IPR011102">
    <property type="entry name" value="Sig_transdc_His_kinase_HWE"/>
</dbReference>
<dbReference type="InterPro" id="IPR000700">
    <property type="entry name" value="PAS-assoc_C"/>
</dbReference>
<feature type="domain" description="PAS" evidence="17">
    <location>
        <begin position="12"/>
        <end position="83"/>
    </location>
</feature>
<name>A0A6G4WBH2_9HYPH</name>
<dbReference type="InterPro" id="IPR001610">
    <property type="entry name" value="PAC"/>
</dbReference>
<keyword evidence="8" id="KW-0288">FMN</keyword>
<keyword evidence="13" id="KW-0067">ATP-binding</keyword>
<feature type="domain" description="PAC" evidence="18">
    <location>
        <begin position="221"/>
        <end position="273"/>
    </location>
</feature>
<keyword evidence="6" id="KW-0716">Sensory transduction</keyword>
<dbReference type="InterPro" id="IPR000014">
    <property type="entry name" value="PAS"/>
</dbReference>
<evidence type="ECO:0000256" key="13">
    <source>
        <dbReference type="ARBA" id="ARBA00022840"/>
    </source>
</evidence>
<keyword evidence="15" id="KW-0843">Virulence</keyword>
<dbReference type="RefSeq" id="WP_165027442.1">
    <property type="nucleotide sequence ID" value="NZ_JAAKZF010000010.1"/>
</dbReference>
<evidence type="ECO:0000313" key="19">
    <source>
        <dbReference type="EMBL" id="NGO51678.1"/>
    </source>
</evidence>
<dbReference type="AlphaFoldDB" id="A0A6G4WBH2"/>
<dbReference type="InterPro" id="IPR013655">
    <property type="entry name" value="PAS_fold_3"/>
</dbReference>
<dbReference type="GO" id="GO:0009881">
    <property type="term" value="F:photoreceptor activity"/>
    <property type="evidence" value="ECO:0007669"/>
    <property type="project" value="UniProtKB-KW"/>
</dbReference>
<dbReference type="GO" id="GO:0005524">
    <property type="term" value="F:ATP binding"/>
    <property type="evidence" value="ECO:0007669"/>
    <property type="project" value="UniProtKB-KW"/>
</dbReference>
<evidence type="ECO:0000313" key="20">
    <source>
        <dbReference type="Proteomes" id="UP001642900"/>
    </source>
</evidence>
<keyword evidence="14" id="KW-0157">Chromophore</keyword>
<evidence type="ECO:0000259" key="17">
    <source>
        <dbReference type="PROSITE" id="PS50112"/>
    </source>
</evidence>
<evidence type="ECO:0000256" key="9">
    <source>
        <dbReference type="ARBA" id="ARBA00022679"/>
    </source>
</evidence>
<dbReference type="SMART" id="SM00911">
    <property type="entry name" value="HWE_HK"/>
    <property type="match status" value="1"/>
</dbReference>
<dbReference type="SMART" id="SM00086">
    <property type="entry name" value="PAC"/>
    <property type="match status" value="2"/>
</dbReference>
<evidence type="ECO:0000256" key="10">
    <source>
        <dbReference type="ARBA" id="ARBA00022737"/>
    </source>
</evidence>
<comment type="caution">
    <text evidence="19">The sequence shown here is derived from an EMBL/GenBank/DDBJ whole genome shotgun (WGS) entry which is preliminary data.</text>
</comment>
<reference evidence="19 20" key="1">
    <citation type="submission" date="2020-02" db="EMBL/GenBank/DDBJ databases">
        <title>Genome sequence of strain CCNWXJ40-4.</title>
        <authorList>
            <person name="Gao J."/>
            <person name="Sun J."/>
        </authorList>
    </citation>
    <scope>NUCLEOTIDE SEQUENCE [LARGE SCALE GENOMIC DNA]</scope>
    <source>
        <strain evidence="19 20">CCNWXJ 40-4</strain>
    </source>
</reference>
<comment type="catalytic activity">
    <reaction evidence="1">
        <text>ATP + protein L-histidine = ADP + protein N-phospho-L-histidine.</text>
        <dbReference type="EC" id="2.7.13.3"/>
    </reaction>
</comment>
<evidence type="ECO:0000256" key="14">
    <source>
        <dbReference type="ARBA" id="ARBA00022991"/>
    </source>
</evidence>
<organism evidence="19 20">
    <name type="scientific">Allomesorhizobium camelthorni</name>
    <dbReference type="NCBI Taxonomy" id="475069"/>
    <lineage>
        <taxon>Bacteria</taxon>
        <taxon>Pseudomonadati</taxon>
        <taxon>Pseudomonadota</taxon>
        <taxon>Alphaproteobacteria</taxon>
        <taxon>Hyphomicrobiales</taxon>
        <taxon>Phyllobacteriaceae</taxon>
        <taxon>Allomesorhizobium</taxon>
    </lineage>
</organism>
<keyword evidence="12" id="KW-0418">Kinase</keyword>
<evidence type="ECO:0000256" key="16">
    <source>
        <dbReference type="ARBA" id="ARBA00023170"/>
    </source>
</evidence>
<evidence type="ECO:0000256" key="2">
    <source>
        <dbReference type="ARBA" id="ARBA00012438"/>
    </source>
</evidence>
<dbReference type="Pfam" id="PF07536">
    <property type="entry name" value="HWE_HK"/>
    <property type="match status" value="1"/>
</dbReference>
<dbReference type="CDD" id="cd00130">
    <property type="entry name" value="PAS"/>
    <property type="match status" value="2"/>
</dbReference>
<sequence length="461" mass="52151">MARTRDRQRRESELRLRLAIRAAHIGIWDWDLETGEITYSPRAREIYGFAPDQTITRELVASATHPRDLATNTELTRRALDPATQEKTASYEYRIRRLDTGEVRWVEASGEAMFTEVEGKRTAVRYLGTFQDITDRKRSETALANSETRQRLAIDAARMAVWDYDFATDTFRGSPELNRIYGFEPSVNPTAEQLRACYGPGEQERVREAAEKAIRDGERQIEVEFQCRQPGGDTRWVLLRAEVTLTEDGSYDRAIGVLMDIDARKRSDERQALLLRELNHRVKNSLSVVQSLAAQSFRGDNAKPEAVRDFRDRIHALAKANDVLLQQDWVAFSLPTLIGQIVEPYLDHHHQRFVIEGDNLDLPPSLNVPVALALHELCTNAAKFGALSSDVGHVEIRWRQVSGHIELDWSEHGGPPVAAPQNDSFGTRLISKVLASQIGEVELSFPESGVRCRMRLRAGQG</sequence>
<dbReference type="InterPro" id="IPR036890">
    <property type="entry name" value="HATPase_C_sf"/>
</dbReference>
<keyword evidence="5" id="KW-0597">Phosphoprotein</keyword>
<evidence type="ECO:0000256" key="8">
    <source>
        <dbReference type="ARBA" id="ARBA00022643"/>
    </source>
</evidence>
<dbReference type="PANTHER" id="PTHR41523:SF8">
    <property type="entry name" value="ETHYLENE RESPONSE SENSOR PROTEIN"/>
    <property type="match status" value="1"/>
</dbReference>
<keyword evidence="4" id="KW-0600">Photoreceptor protein</keyword>
<dbReference type="Gene3D" id="3.30.450.20">
    <property type="entry name" value="PAS domain"/>
    <property type="match status" value="2"/>
</dbReference>
<gene>
    <name evidence="19" type="ORF">G6N73_10890</name>
</gene>
<evidence type="ECO:0000256" key="5">
    <source>
        <dbReference type="ARBA" id="ARBA00022553"/>
    </source>
</evidence>
<evidence type="ECO:0000256" key="3">
    <source>
        <dbReference type="ARBA" id="ARBA00021740"/>
    </source>
</evidence>
<evidence type="ECO:0000256" key="6">
    <source>
        <dbReference type="ARBA" id="ARBA00022606"/>
    </source>
</evidence>
<evidence type="ECO:0000256" key="12">
    <source>
        <dbReference type="ARBA" id="ARBA00022777"/>
    </source>
</evidence>
<keyword evidence="9" id="KW-0808">Transferase</keyword>
<accession>A0A6G4WBH2</accession>
<dbReference type="EMBL" id="JAAKZF010000010">
    <property type="protein sequence ID" value="NGO51678.1"/>
    <property type="molecule type" value="Genomic_DNA"/>
</dbReference>
<keyword evidence="20" id="KW-1185">Reference proteome</keyword>
<evidence type="ECO:0000259" key="18">
    <source>
        <dbReference type="PROSITE" id="PS50113"/>
    </source>
</evidence>
<evidence type="ECO:0000256" key="15">
    <source>
        <dbReference type="ARBA" id="ARBA00023026"/>
    </source>
</evidence>
<dbReference type="Gene3D" id="3.30.565.10">
    <property type="entry name" value="Histidine kinase-like ATPase, C-terminal domain"/>
    <property type="match status" value="1"/>
</dbReference>
<keyword evidence="11" id="KW-0547">Nucleotide-binding</keyword>
<evidence type="ECO:0000256" key="4">
    <source>
        <dbReference type="ARBA" id="ARBA00022543"/>
    </source>
</evidence>
<dbReference type="Proteomes" id="UP001642900">
    <property type="component" value="Unassembled WGS sequence"/>
</dbReference>
<dbReference type="Gene3D" id="2.10.70.100">
    <property type="match status" value="2"/>
</dbReference>
<evidence type="ECO:0000256" key="11">
    <source>
        <dbReference type="ARBA" id="ARBA00022741"/>
    </source>
</evidence>
<keyword evidence="10" id="KW-0677">Repeat</keyword>
<keyword evidence="16" id="KW-0675">Receptor</keyword>
<dbReference type="InterPro" id="IPR035965">
    <property type="entry name" value="PAS-like_dom_sf"/>
</dbReference>
<dbReference type="EC" id="2.7.13.3" evidence="2"/>
<dbReference type="PROSITE" id="PS50112">
    <property type="entry name" value="PAS"/>
    <property type="match status" value="1"/>
</dbReference>
<dbReference type="NCBIfam" id="TIGR00229">
    <property type="entry name" value="sensory_box"/>
    <property type="match status" value="1"/>
</dbReference>
<dbReference type="GO" id="GO:0004673">
    <property type="term" value="F:protein histidine kinase activity"/>
    <property type="evidence" value="ECO:0007669"/>
    <property type="project" value="UniProtKB-EC"/>
</dbReference>